<evidence type="ECO:0000256" key="13">
    <source>
        <dbReference type="SAM" id="MobiDB-lite"/>
    </source>
</evidence>
<accession>A0A369VTV8</accession>
<dbReference type="PROSITE" id="PS52016">
    <property type="entry name" value="TONB_DEPENDENT_REC_3"/>
    <property type="match status" value="1"/>
</dbReference>
<dbReference type="SUPFAM" id="SSF56935">
    <property type="entry name" value="Porins"/>
    <property type="match status" value="1"/>
</dbReference>
<dbReference type="GO" id="GO:0006826">
    <property type="term" value="P:iron ion transport"/>
    <property type="evidence" value="ECO:0007669"/>
    <property type="project" value="UniProtKB-KW"/>
</dbReference>
<dbReference type="EMBL" id="QQNB01000003">
    <property type="protein sequence ID" value="RDE04967.1"/>
    <property type="molecule type" value="Genomic_DNA"/>
</dbReference>
<dbReference type="AlphaFoldDB" id="A0A369VTV8"/>
<keyword evidence="10 11" id="KW-0998">Cell outer membrane</keyword>
<comment type="similarity">
    <text evidence="11 12">Belongs to the TonB-dependent receptor family.</text>
</comment>
<reference evidence="17 18" key="1">
    <citation type="submission" date="2018-07" db="EMBL/GenBank/DDBJ databases">
        <title>a novel species of Sphingomonas isolated from the rhizosphere soil of Araceae plant.</title>
        <authorList>
            <person name="Zhiyong W."/>
            <person name="Qinglan Z."/>
            <person name="Zhiwei F."/>
            <person name="Ding X."/>
            <person name="Gejiao W."/>
            <person name="Shixue Z."/>
        </authorList>
    </citation>
    <scope>NUCLEOTIDE SEQUENCE [LARGE SCALE GENOMIC DNA]</scope>
    <source>
        <strain evidence="17 18">WZY 27</strain>
    </source>
</reference>
<dbReference type="CDD" id="cd01347">
    <property type="entry name" value="ligand_gated_channel"/>
    <property type="match status" value="1"/>
</dbReference>
<proteinExistence type="inferred from homology"/>
<name>A0A369VTV8_9SPHN</name>
<keyword evidence="3 11" id="KW-1134">Transmembrane beta strand</keyword>
<dbReference type="Pfam" id="PF07715">
    <property type="entry name" value="Plug"/>
    <property type="match status" value="1"/>
</dbReference>
<keyword evidence="18" id="KW-1185">Reference proteome</keyword>
<evidence type="ECO:0000259" key="16">
    <source>
        <dbReference type="Pfam" id="PF07715"/>
    </source>
</evidence>
<evidence type="ECO:0000256" key="14">
    <source>
        <dbReference type="SAM" id="SignalP"/>
    </source>
</evidence>
<keyword evidence="17" id="KW-0675">Receptor</keyword>
<dbReference type="InterPro" id="IPR039426">
    <property type="entry name" value="TonB-dep_rcpt-like"/>
</dbReference>
<evidence type="ECO:0000256" key="9">
    <source>
        <dbReference type="ARBA" id="ARBA00023136"/>
    </source>
</evidence>
<keyword evidence="6" id="KW-0408">Iron</keyword>
<keyword evidence="4" id="KW-0410">Iron transport</keyword>
<protein>
    <submittedName>
        <fullName evidence="17">TonB-dependent receptor</fullName>
    </submittedName>
</protein>
<evidence type="ECO:0000256" key="1">
    <source>
        <dbReference type="ARBA" id="ARBA00004571"/>
    </source>
</evidence>
<keyword evidence="9 11" id="KW-0472">Membrane</keyword>
<evidence type="ECO:0000256" key="11">
    <source>
        <dbReference type="PROSITE-ProRule" id="PRU01360"/>
    </source>
</evidence>
<gene>
    <name evidence="17" type="ORF">DVW87_15510</name>
</gene>
<feature type="domain" description="TonB-dependent receptor plug" evidence="16">
    <location>
        <begin position="79"/>
        <end position="186"/>
    </location>
</feature>
<dbReference type="PANTHER" id="PTHR32552">
    <property type="entry name" value="FERRICHROME IRON RECEPTOR-RELATED"/>
    <property type="match status" value="1"/>
</dbReference>
<comment type="subcellular location">
    <subcellularLocation>
        <location evidence="1 11">Cell outer membrane</location>
        <topology evidence="1 11">Multi-pass membrane protein</topology>
    </subcellularLocation>
</comment>
<feature type="compositionally biased region" description="Low complexity" evidence="13">
    <location>
        <begin position="42"/>
        <end position="52"/>
    </location>
</feature>
<dbReference type="InterPro" id="IPR012910">
    <property type="entry name" value="Plug_dom"/>
</dbReference>
<comment type="caution">
    <text evidence="17">The sequence shown here is derived from an EMBL/GenBank/DDBJ whole genome shotgun (WGS) entry which is preliminary data.</text>
</comment>
<dbReference type="GO" id="GO:0009279">
    <property type="term" value="C:cell outer membrane"/>
    <property type="evidence" value="ECO:0007669"/>
    <property type="project" value="UniProtKB-SubCell"/>
</dbReference>
<feature type="compositionally biased region" description="Polar residues" evidence="13">
    <location>
        <begin position="25"/>
        <end position="35"/>
    </location>
</feature>
<organism evidence="17 18">
    <name type="scientific">Sphingomonas aracearum</name>
    <dbReference type="NCBI Taxonomy" id="2283317"/>
    <lineage>
        <taxon>Bacteria</taxon>
        <taxon>Pseudomonadati</taxon>
        <taxon>Pseudomonadota</taxon>
        <taxon>Alphaproteobacteria</taxon>
        <taxon>Sphingomonadales</taxon>
        <taxon>Sphingomonadaceae</taxon>
        <taxon>Sphingomonas</taxon>
    </lineage>
</organism>
<keyword evidence="8 12" id="KW-0798">TonB box</keyword>
<dbReference type="InterPro" id="IPR036942">
    <property type="entry name" value="Beta-barrel_TonB_sf"/>
</dbReference>
<feature type="region of interest" description="Disordered" evidence="13">
    <location>
        <begin position="24"/>
        <end position="65"/>
    </location>
</feature>
<dbReference type="Proteomes" id="UP000253918">
    <property type="component" value="Unassembled WGS sequence"/>
</dbReference>
<keyword evidence="5 11" id="KW-0812">Transmembrane</keyword>
<feature type="chain" id="PRO_5016935525" evidence="14">
    <location>
        <begin position="23"/>
        <end position="830"/>
    </location>
</feature>
<evidence type="ECO:0000256" key="3">
    <source>
        <dbReference type="ARBA" id="ARBA00022452"/>
    </source>
</evidence>
<evidence type="ECO:0000256" key="8">
    <source>
        <dbReference type="ARBA" id="ARBA00023077"/>
    </source>
</evidence>
<evidence type="ECO:0000256" key="5">
    <source>
        <dbReference type="ARBA" id="ARBA00022692"/>
    </source>
</evidence>
<evidence type="ECO:0000313" key="17">
    <source>
        <dbReference type="EMBL" id="RDE04967.1"/>
    </source>
</evidence>
<keyword evidence="7" id="KW-0406">Ion transport</keyword>
<evidence type="ECO:0000256" key="10">
    <source>
        <dbReference type="ARBA" id="ARBA00023237"/>
    </source>
</evidence>
<dbReference type="OrthoDB" id="9760333at2"/>
<evidence type="ECO:0000256" key="7">
    <source>
        <dbReference type="ARBA" id="ARBA00023065"/>
    </source>
</evidence>
<feature type="signal peptide" evidence="14">
    <location>
        <begin position="1"/>
        <end position="22"/>
    </location>
</feature>
<evidence type="ECO:0000256" key="4">
    <source>
        <dbReference type="ARBA" id="ARBA00022496"/>
    </source>
</evidence>
<feature type="domain" description="TonB-dependent receptor-like beta-barrel" evidence="15">
    <location>
        <begin position="322"/>
        <end position="785"/>
    </location>
</feature>
<evidence type="ECO:0000256" key="2">
    <source>
        <dbReference type="ARBA" id="ARBA00022448"/>
    </source>
</evidence>
<keyword evidence="14" id="KW-0732">Signal</keyword>
<dbReference type="PANTHER" id="PTHR32552:SF81">
    <property type="entry name" value="TONB-DEPENDENT OUTER MEMBRANE RECEPTOR"/>
    <property type="match status" value="1"/>
</dbReference>
<evidence type="ECO:0000256" key="6">
    <source>
        <dbReference type="ARBA" id="ARBA00023004"/>
    </source>
</evidence>
<dbReference type="Pfam" id="PF00593">
    <property type="entry name" value="TonB_dep_Rec_b-barrel"/>
    <property type="match status" value="1"/>
</dbReference>
<evidence type="ECO:0000313" key="18">
    <source>
        <dbReference type="Proteomes" id="UP000253918"/>
    </source>
</evidence>
<keyword evidence="2 11" id="KW-0813">Transport</keyword>
<sequence>MVRIASLLAGTTLLVVANPAFAQASPGQAGSQTGTRAEAEAEPAAPGPGDAGITQAQADSAPGDGDIVVTAQKRSERLTSIPLAVTAIGGDALASRQINDSATLTQAVPSLTFQQGSNPTNTSFRIRGVGTSLFGQGIESSASVVVDGVVAARQAQGFTDLADVERIEVLRGPQGTLFGRNASAGVINVVTARPSSTFGGRADFTIAEHGEYRAKGTVTGPITDTLKARLTGYYNNVDGFVRNLTTGRDVQGSEGYGVRGKLDWDPTGNLNILVTGEYRKQDSLCCASVPVSLVTPGVVQLTRPVVASPRNRQIVENEETYANTWQWTGSIQADLDLDFATLTSITAYQKYHLDVNQPIDRTNSSPILFVGTGAAYSATDLNAGILNLRQFSQELRLGSNGGGDLTYVIGAYYNHTDVERPFQRRRARCLAGTLYQPCAATNLVYQSSRSFAELVTESYALFGQAEYRLVGGLKAIGGVRVQHESGRNTGTQFGALVAGDQLFPGSPGLVNAATTGSAQAEDTAVTGKAGLQYEFSRDAQVYATYTRGYKGQGYNTEAATDFRNQTVLEPEHVNAYEAGFKFVTADRKFSLNAAAFLSDYSNLQVQANRSDPVTGTVVFTPVNAGSSRTKGIEIESVLRPSRSFSIAASFTLSDSRITIAGLNCPLQQQAAAPVLTGAFPVNSCYRPRISVNGVLTTLGPIQDLRNAPLPASPKYRVNISPRYEHAIPGTGLEGFAQVSVNFQSDQNFTLEQDPLTRQDAYTLVDASIGIRDAEDRYTLTLFVKNMFNTNYFTSLGHNSLLATAANPFDIVGTFNKDADRYFGATLGFRF</sequence>
<dbReference type="Gene3D" id="2.40.170.20">
    <property type="entry name" value="TonB-dependent receptor, beta-barrel domain"/>
    <property type="match status" value="1"/>
</dbReference>
<dbReference type="InterPro" id="IPR000531">
    <property type="entry name" value="Beta-barrel_TonB"/>
</dbReference>
<dbReference type="RefSeq" id="WP_114688703.1">
    <property type="nucleotide sequence ID" value="NZ_QQNB01000003.1"/>
</dbReference>
<evidence type="ECO:0000259" key="15">
    <source>
        <dbReference type="Pfam" id="PF00593"/>
    </source>
</evidence>
<evidence type="ECO:0000256" key="12">
    <source>
        <dbReference type="RuleBase" id="RU003357"/>
    </source>
</evidence>